<comment type="caution">
    <text evidence="5">The sequence shown here is derived from an EMBL/GenBank/DDBJ whole genome shotgun (WGS) entry which is preliminary data.</text>
</comment>
<evidence type="ECO:0000313" key="6">
    <source>
        <dbReference type="Proteomes" id="UP000239290"/>
    </source>
</evidence>
<feature type="domain" description="HTH asnC-type" evidence="4">
    <location>
        <begin position="47"/>
        <end position="108"/>
    </location>
</feature>
<dbReference type="InterPro" id="IPR011008">
    <property type="entry name" value="Dimeric_a/b-barrel"/>
</dbReference>
<proteinExistence type="predicted"/>
<evidence type="ECO:0000259" key="4">
    <source>
        <dbReference type="PROSITE" id="PS50956"/>
    </source>
</evidence>
<protein>
    <submittedName>
        <fullName evidence="5">AsnC family transcriptional regulator</fullName>
    </submittedName>
</protein>
<sequence length="215" mass="23114">MSAVVIPHCDPAHSTAQWCLLTLFNLYRMLDQKTDRPYTLTRDAMSIDSLDAALLDLLHAEPKVGVLEASRRLGVARGTVQARLDRLERTGVITSSAPTLDPEALGFPVVAFATLEIAQGNGHAAVVEHLTAIPEVLEAHTITGAGDVLVRVVARTHADLQRVINSIVDGHNVLRSSTVIATQTQIALRHEQLVRAAVPPPTVSDPRDSARPAVN</sequence>
<dbReference type="PROSITE" id="PS50956">
    <property type="entry name" value="HTH_ASNC_2"/>
    <property type="match status" value="1"/>
</dbReference>
<dbReference type="InterPro" id="IPR019888">
    <property type="entry name" value="Tscrpt_reg_AsnC-like"/>
</dbReference>
<dbReference type="SUPFAM" id="SSF54909">
    <property type="entry name" value="Dimeric alpha+beta barrel"/>
    <property type="match status" value="1"/>
</dbReference>
<organism evidence="5 6">
    <name type="scientific">Rhodococcus opacus</name>
    <name type="common">Nocardia opaca</name>
    <dbReference type="NCBI Taxonomy" id="37919"/>
    <lineage>
        <taxon>Bacteria</taxon>
        <taxon>Bacillati</taxon>
        <taxon>Actinomycetota</taxon>
        <taxon>Actinomycetes</taxon>
        <taxon>Mycobacteriales</taxon>
        <taxon>Nocardiaceae</taxon>
        <taxon>Rhodococcus</taxon>
    </lineage>
</organism>
<dbReference type="Gene3D" id="3.30.70.920">
    <property type="match status" value="1"/>
</dbReference>
<dbReference type="PANTHER" id="PTHR30154">
    <property type="entry name" value="LEUCINE-RESPONSIVE REGULATORY PROTEIN"/>
    <property type="match status" value="1"/>
</dbReference>
<keyword evidence="3" id="KW-0804">Transcription</keyword>
<dbReference type="Pfam" id="PF01037">
    <property type="entry name" value="AsnC_trans_reg"/>
    <property type="match status" value="1"/>
</dbReference>
<evidence type="ECO:0000313" key="5">
    <source>
        <dbReference type="EMBL" id="PQP23833.1"/>
    </source>
</evidence>
<dbReference type="SUPFAM" id="SSF46785">
    <property type="entry name" value="Winged helix' DNA-binding domain"/>
    <property type="match status" value="1"/>
</dbReference>
<dbReference type="PANTHER" id="PTHR30154:SF34">
    <property type="entry name" value="TRANSCRIPTIONAL REGULATOR AZLB"/>
    <property type="match status" value="1"/>
</dbReference>
<gene>
    <name evidence="5" type="ORF">C5613_16905</name>
</gene>
<dbReference type="GO" id="GO:0043200">
    <property type="term" value="P:response to amino acid"/>
    <property type="evidence" value="ECO:0007669"/>
    <property type="project" value="TreeGrafter"/>
</dbReference>
<keyword evidence="2" id="KW-0238">DNA-binding</keyword>
<dbReference type="Gene3D" id="1.10.10.10">
    <property type="entry name" value="Winged helix-like DNA-binding domain superfamily/Winged helix DNA-binding domain"/>
    <property type="match status" value="1"/>
</dbReference>
<dbReference type="GO" id="GO:0005829">
    <property type="term" value="C:cytosol"/>
    <property type="evidence" value="ECO:0007669"/>
    <property type="project" value="TreeGrafter"/>
</dbReference>
<evidence type="ECO:0000256" key="2">
    <source>
        <dbReference type="ARBA" id="ARBA00023125"/>
    </source>
</evidence>
<dbReference type="InterPro" id="IPR036390">
    <property type="entry name" value="WH_DNA-bd_sf"/>
</dbReference>
<dbReference type="SMART" id="SM00344">
    <property type="entry name" value="HTH_ASNC"/>
    <property type="match status" value="1"/>
</dbReference>
<dbReference type="InterPro" id="IPR019887">
    <property type="entry name" value="Tscrpt_reg_AsnC/Lrp_C"/>
</dbReference>
<evidence type="ECO:0000256" key="1">
    <source>
        <dbReference type="ARBA" id="ARBA00023015"/>
    </source>
</evidence>
<evidence type="ECO:0000256" key="3">
    <source>
        <dbReference type="ARBA" id="ARBA00023163"/>
    </source>
</evidence>
<dbReference type="PRINTS" id="PR00033">
    <property type="entry name" value="HTHASNC"/>
</dbReference>
<name>A0A2S8JA42_RHOOP</name>
<keyword evidence="1" id="KW-0805">Transcription regulation</keyword>
<dbReference type="Pfam" id="PF13412">
    <property type="entry name" value="HTH_24"/>
    <property type="match status" value="1"/>
</dbReference>
<dbReference type="InterPro" id="IPR036388">
    <property type="entry name" value="WH-like_DNA-bd_sf"/>
</dbReference>
<dbReference type="GO" id="GO:0043565">
    <property type="term" value="F:sequence-specific DNA binding"/>
    <property type="evidence" value="ECO:0007669"/>
    <property type="project" value="InterPro"/>
</dbReference>
<dbReference type="EMBL" id="PUIO01000018">
    <property type="protein sequence ID" value="PQP23833.1"/>
    <property type="molecule type" value="Genomic_DNA"/>
</dbReference>
<reference evidence="6" key="1">
    <citation type="submission" date="2018-02" db="EMBL/GenBank/DDBJ databases">
        <title>Draft genome sequencing of Rhodococcus opacus KU647198.</title>
        <authorList>
            <person name="Zheng B.-X."/>
        </authorList>
    </citation>
    <scope>NUCLEOTIDE SEQUENCE [LARGE SCALE GENOMIC DNA]</scope>
    <source>
        <strain evidence="6">04-OD7</strain>
    </source>
</reference>
<dbReference type="AlphaFoldDB" id="A0A2S8JA42"/>
<accession>A0A2S8JA42</accession>
<dbReference type="InterPro" id="IPR000485">
    <property type="entry name" value="AsnC-type_HTH_dom"/>
</dbReference>
<dbReference type="Proteomes" id="UP000239290">
    <property type="component" value="Unassembled WGS sequence"/>
</dbReference>